<dbReference type="InterPro" id="IPR020846">
    <property type="entry name" value="MFS_dom"/>
</dbReference>
<keyword evidence="2 5" id="KW-0812">Transmembrane</keyword>
<feature type="transmembrane region" description="Helical" evidence="5">
    <location>
        <begin position="434"/>
        <end position="455"/>
    </location>
</feature>
<comment type="caution">
    <text evidence="7">The sequence shown here is derived from an EMBL/GenBank/DDBJ whole genome shotgun (WGS) entry which is preliminary data.</text>
</comment>
<sequence length="538" mass="58804">MPLLALNEIEHSHGTVQLISENGILQHKEGSSIVLVPQPTHNDPNDPLNWPYIKRVAAFWSVLLLSGLCNFAITGIAPGIGQVMMEFGCTLTEATWLISACLLGNFWGCYFLGPFALKYGKRPVWLFCVVFFFVCNIWAATAKSFVSLLLARFFASWAAGTSEPLSVGTVDDLFFLHERGAQTGVQAVWLSLGSSLAPVISGHLIQGAGWRWFQWLTAILGGVNVILIFFLTPETSYPRDLHQALDVAGVAEHVDGVPEHKTEHTTSHFPDSKPITNVVQSPSASDMPTIAKRSYVSELKPWSPIQKDVNLVGAFVRPWATWAYPSVIWAVLSFSIHICAVVVLITLIPVYMGAPPYNFSIGQQGLVFLSPCIGNLLGSFLCGYLNDGLARWSSRRNGGVFEPEMRLPVVLFPALLVPTGLLMFGLGVHNGLHWIVPTIGAGLNGIALTGIGSVAQPYMMDSYAPVIFDCLVNFNGFKNVVSFGMGFGVIPWLVQNGIVTVFCIIAGLVFVIDAGALLIYIYGKQLRERDSRLKIFLF</sequence>
<feature type="transmembrane region" description="Helical" evidence="5">
    <location>
        <begin position="407"/>
        <end position="428"/>
    </location>
</feature>
<feature type="transmembrane region" description="Helical" evidence="5">
    <location>
        <begin position="57"/>
        <end position="76"/>
    </location>
</feature>
<feature type="transmembrane region" description="Helical" evidence="5">
    <location>
        <begin position="327"/>
        <end position="354"/>
    </location>
</feature>
<evidence type="ECO:0000256" key="4">
    <source>
        <dbReference type="ARBA" id="ARBA00023136"/>
    </source>
</evidence>
<dbReference type="RefSeq" id="XP_064702623.1">
    <property type="nucleotide sequence ID" value="XM_064850554.1"/>
</dbReference>
<feature type="transmembrane region" description="Helical" evidence="5">
    <location>
        <begin position="124"/>
        <end position="142"/>
    </location>
</feature>
<evidence type="ECO:0000256" key="3">
    <source>
        <dbReference type="ARBA" id="ARBA00022989"/>
    </source>
</evidence>
<dbReference type="GeneID" id="89975166"/>
<dbReference type="PROSITE" id="PS50850">
    <property type="entry name" value="MFS"/>
    <property type="match status" value="1"/>
</dbReference>
<gene>
    <name evidence="7" type="ORF">LTR84_006998</name>
</gene>
<organism evidence="7 8">
    <name type="scientific">Exophiala bonariae</name>
    <dbReference type="NCBI Taxonomy" id="1690606"/>
    <lineage>
        <taxon>Eukaryota</taxon>
        <taxon>Fungi</taxon>
        <taxon>Dikarya</taxon>
        <taxon>Ascomycota</taxon>
        <taxon>Pezizomycotina</taxon>
        <taxon>Eurotiomycetes</taxon>
        <taxon>Chaetothyriomycetidae</taxon>
        <taxon>Chaetothyriales</taxon>
        <taxon>Herpotrichiellaceae</taxon>
        <taxon>Exophiala</taxon>
    </lineage>
</organism>
<dbReference type="Gene3D" id="1.20.1250.20">
    <property type="entry name" value="MFS general substrate transporter like domains"/>
    <property type="match status" value="1"/>
</dbReference>
<dbReference type="InterPro" id="IPR036259">
    <property type="entry name" value="MFS_trans_sf"/>
</dbReference>
<feature type="transmembrane region" description="Helical" evidence="5">
    <location>
        <begin position="96"/>
        <end position="117"/>
    </location>
</feature>
<evidence type="ECO:0000256" key="2">
    <source>
        <dbReference type="ARBA" id="ARBA00022692"/>
    </source>
</evidence>
<dbReference type="Pfam" id="PF07690">
    <property type="entry name" value="MFS_1"/>
    <property type="match status" value="1"/>
</dbReference>
<evidence type="ECO:0000313" key="8">
    <source>
        <dbReference type="Proteomes" id="UP001358417"/>
    </source>
</evidence>
<keyword evidence="3 5" id="KW-1133">Transmembrane helix</keyword>
<dbReference type="InterPro" id="IPR011701">
    <property type="entry name" value="MFS"/>
</dbReference>
<feature type="transmembrane region" description="Helical" evidence="5">
    <location>
        <begin position="476"/>
        <end position="493"/>
    </location>
</feature>
<evidence type="ECO:0000256" key="5">
    <source>
        <dbReference type="SAM" id="Phobius"/>
    </source>
</evidence>
<dbReference type="GO" id="GO:0005886">
    <property type="term" value="C:plasma membrane"/>
    <property type="evidence" value="ECO:0007669"/>
    <property type="project" value="TreeGrafter"/>
</dbReference>
<dbReference type="PANTHER" id="PTHR23502:SF34">
    <property type="entry name" value="PROTEIN HOL1"/>
    <property type="match status" value="1"/>
</dbReference>
<dbReference type="GO" id="GO:0022857">
    <property type="term" value="F:transmembrane transporter activity"/>
    <property type="evidence" value="ECO:0007669"/>
    <property type="project" value="InterPro"/>
</dbReference>
<proteinExistence type="predicted"/>
<evidence type="ECO:0000313" key="7">
    <source>
        <dbReference type="EMBL" id="KAK5047056.1"/>
    </source>
</evidence>
<reference evidence="7 8" key="1">
    <citation type="submission" date="2023-08" db="EMBL/GenBank/DDBJ databases">
        <title>Black Yeasts Isolated from many extreme environments.</title>
        <authorList>
            <person name="Coleine C."/>
            <person name="Stajich J.E."/>
            <person name="Selbmann L."/>
        </authorList>
    </citation>
    <scope>NUCLEOTIDE SEQUENCE [LARGE SCALE GENOMIC DNA]</scope>
    <source>
        <strain evidence="7 8">CCFEE 5792</strain>
    </source>
</reference>
<feature type="transmembrane region" description="Helical" evidence="5">
    <location>
        <begin position="499"/>
        <end position="522"/>
    </location>
</feature>
<feature type="domain" description="Major facilitator superfamily (MFS) profile" evidence="6">
    <location>
        <begin position="55"/>
        <end position="538"/>
    </location>
</feature>
<dbReference type="SUPFAM" id="SSF103473">
    <property type="entry name" value="MFS general substrate transporter"/>
    <property type="match status" value="1"/>
</dbReference>
<accession>A0AAV9MZL2</accession>
<name>A0AAV9MZL2_9EURO</name>
<dbReference type="EMBL" id="JAVRRD010000027">
    <property type="protein sequence ID" value="KAK5047056.1"/>
    <property type="molecule type" value="Genomic_DNA"/>
</dbReference>
<comment type="subcellular location">
    <subcellularLocation>
        <location evidence="1">Membrane</location>
        <topology evidence="1">Multi-pass membrane protein</topology>
    </subcellularLocation>
</comment>
<evidence type="ECO:0000256" key="1">
    <source>
        <dbReference type="ARBA" id="ARBA00004141"/>
    </source>
</evidence>
<evidence type="ECO:0000259" key="6">
    <source>
        <dbReference type="PROSITE" id="PS50850"/>
    </source>
</evidence>
<protein>
    <recommendedName>
        <fullName evidence="6">Major facilitator superfamily (MFS) profile domain-containing protein</fullName>
    </recommendedName>
</protein>
<keyword evidence="8" id="KW-1185">Reference proteome</keyword>
<keyword evidence="4 5" id="KW-0472">Membrane</keyword>
<feature type="transmembrane region" description="Helical" evidence="5">
    <location>
        <begin position="212"/>
        <end position="231"/>
    </location>
</feature>
<feature type="transmembrane region" description="Helical" evidence="5">
    <location>
        <begin position="366"/>
        <end position="386"/>
    </location>
</feature>
<dbReference type="AlphaFoldDB" id="A0AAV9MZL2"/>
<dbReference type="Proteomes" id="UP001358417">
    <property type="component" value="Unassembled WGS sequence"/>
</dbReference>
<dbReference type="PANTHER" id="PTHR23502">
    <property type="entry name" value="MAJOR FACILITATOR SUPERFAMILY"/>
    <property type="match status" value="1"/>
</dbReference>